<dbReference type="HOGENOM" id="CLU_005632_1_0_0"/>
<evidence type="ECO:0000256" key="1">
    <source>
        <dbReference type="SAM" id="Coils"/>
    </source>
</evidence>
<accession>Q02AF0</accession>
<sequence precursor="true">MKYDRAVARLSVRVWAAVAVCLPASSPAADRVDFSRDVRPILSDRCFTCHGPDEATRKAGLRLDTEAGALAPRGGHRPIVPGDASASEVMKRVAPERPAMRMPPPYSDRKPLTDKEIATLRAWIEQGARWQSHWSFTAPVRPELPPVRNAGWVRNPIDRFVLARLEREGLTPAAAADRARLLRRVTFDLTGLPPTLGELDAFLEDQSADSYEKVVDRLLASPRYGERMAVDWLDAARYADTHGYQVDPEKEMWPWRDWVIDAFNRNMPYDRFTVEQIAGDLLPNATLEQKIATGFQRNHRINSETGSIAEEFQAENVVDRVSTLGAVWLGLTVGCARCHDHKYDPLTTREFYSLYAFFNNVDEVGNGGPRDGRGNHKPYLRLPAPELEAQAAAKEREIAAARDRLVVVENRLAPGLGEWERGALTHQAKWEVLRPTKLSAGGGVTLAQQADGSVLAGGAMPASSIYEIAAGTSLANITAFRLELLPDASLPSGGSGRGDGGKAVVTLFEVKAGARKIDLSHITADFKSEESELDLVLRPADQLKRGWGVNPETARPHYAVIEPARMTTGGEFTIRIGNEYEGAPVGRFRISVTSDEFPEVMPEAIGKILRTDAGARTDKDRVELRRYFLAHPYERRHANEEVVKLEAEKRAIENKIPTTMVMEEMATPRDSFVLLRGQYDKPGEKVAPGVPAFLPPLPAGAPANRLTLARWLVDAANPLTARVAVNRYWQAYFGTGLVKTTEDFGAQGEAPSHPELLDWLATEFVRTGWDVKAMQRLIVTSATYRQASTSNAVRERDPENRLLARGPRVRLAAEMIRDQALAMAGLLNDKMGGSAVKIYQPEGLWEQLSAFQGRKLFERSKGPDLWRRSVYTYWKRTVPPPSLTIFDAPTREFCVVRRQASSTPLQALALLNDEMYIEAARRFAERMMKEGGATPAARLGWAFRLATSRLATPGEVAILERGLGRRLAQYRADPTAAERLLAAGESPRDMQLDAVELAAYTTAASVILNLDEVITRQ</sequence>
<feature type="coiled-coil region" evidence="1">
    <location>
        <begin position="384"/>
        <end position="411"/>
    </location>
</feature>
<dbReference type="KEGG" id="sus:Acid_0974"/>
<feature type="domain" description="Cytochrome C Planctomycete-type" evidence="5">
    <location>
        <begin position="46"/>
        <end position="105"/>
    </location>
</feature>
<feature type="domain" description="DUF1553" evidence="4">
    <location>
        <begin position="704"/>
        <end position="961"/>
    </location>
</feature>
<evidence type="ECO:0008006" key="7">
    <source>
        <dbReference type="Google" id="ProtNLM"/>
    </source>
</evidence>
<dbReference type="AlphaFoldDB" id="Q02AF0"/>
<dbReference type="Pfam" id="PF07587">
    <property type="entry name" value="PSD1"/>
    <property type="match status" value="1"/>
</dbReference>
<evidence type="ECO:0000259" key="3">
    <source>
        <dbReference type="Pfam" id="PF07583"/>
    </source>
</evidence>
<dbReference type="PANTHER" id="PTHR35889">
    <property type="entry name" value="CYCLOINULO-OLIGOSACCHARIDE FRUCTANOTRANSFERASE-RELATED"/>
    <property type="match status" value="1"/>
</dbReference>
<dbReference type="InterPro" id="IPR011444">
    <property type="entry name" value="DUF1549"/>
</dbReference>
<evidence type="ECO:0000256" key="2">
    <source>
        <dbReference type="SAM" id="MobiDB-lite"/>
    </source>
</evidence>
<dbReference type="STRING" id="234267.Acid_0974"/>
<keyword evidence="1" id="KW-0175">Coiled coil</keyword>
<feature type="domain" description="DUF1549" evidence="3">
    <location>
        <begin position="156"/>
        <end position="362"/>
    </location>
</feature>
<dbReference type="InterPro" id="IPR022655">
    <property type="entry name" value="DUF1553"/>
</dbReference>
<reference evidence="6" key="1">
    <citation type="submission" date="2006-10" db="EMBL/GenBank/DDBJ databases">
        <title>Complete sequence of Solibacter usitatus Ellin6076.</title>
        <authorList>
            <consortium name="US DOE Joint Genome Institute"/>
            <person name="Copeland A."/>
            <person name="Lucas S."/>
            <person name="Lapidus A."/>
            <person name="Barry K."/>
            <person name="Detter J.C."/>
            <person name="Glavina del Rio T."/>
            <person name="Hammon N."/>
            <person name="Israni S."/>
            <person name="Dalin E."/>
            <person name="Tice H."/>
            <person name="Pitluck S."/>
            <person name="Thompson L.S."/>
            <person name="Brettin T."/>
            <person name="Bruce D."/>
            <person name="Han C."/>
            <person name="Tapia R."/>
            <person name="Gilna P."/>
            <person name="Schmutz J."/>
            <person name="Larimer F."/>
            <person name="Land M."/>
            <person name="Hauser L."/>
            <person name="Kyrpides N."/>
            <person name="Mikhailova N."/>
            <person name="Janssen P.H."/>
            <person name="Kuske C.R."/>
            <person name="Richardson P."/>
        </authorList>
    </citation>
    <scope>NUCLEOTIDE SEQUENCE</scope>
    <source>
        <strain evidence="6">Ellin6076</strain>
    </source>
</reference>
<feature type="region of interest" description="Disordered" evidence="2">
    <location>
        <begin position="68"/>
        <end position="87"/>
    </location>
</feature>
<evidence type="ECO:0000259" key="5">
    <source>
        <dbReference type="Pfam" id="PF07635"/>
    </source>
</evidence>
<evidence type="ECO:0000313" key="6">
    <source>
        <dbReference type="EMBL" id="ABJ81972.1"/>
    </source>
</evidence>
<proteinExistence type="predicted"/>
<dbReference type="InterPro" id="IPR011429">
    <property type="entry name" value="Cyt_c_Planctomycete-type"/>
</dbReference>
<dbReference type="eggNOG" id="COG2010">
    <property type="taxonomic scope" value="Bacteria"/>
</dbReference>
<dbReference type="InterPro" id="IPR036909">
    <property type="entry name" value="Cyt_c-like_dom_sf"/>
</dbReference>
<gene>
    <name evidence="6" type="ordered locus">Acid_0974</name>
</gene>
<dbReference type="Pfam" id="PF07583">
    <property type="entry name" value="PSCyt2"/>
    <property type="match status" value="1"/>
</dbReference>
<dbReference type="OrthoDB" id="127107at2"/>
<dbReference type="InParanoid" id="Q02AF0"/>
<dbReference type="GO" id="GO:0020037">
    <property type="term" value="F:heme binding"/>
    <property type="evidence" value="ECO:0007669"/>
    <property type="project" value="InterPro"/>
</dbReference>
<dbReference type="Pfam" id="PF07635">
    <property type="entry name" value="PSCyt1"/>
    <property type="match status" value="1"/>
</dbReference>
<evidence type="ECO:0000259" key="4">
    <source>
        <dbReference type="Pfam" id="PF07587"/>
    </source>
</evidence>
<name>Q02AF0_SOLUE</name>
<organism evidence="6">
    <name type="scientific">Solibacter usitatus (strain Ellin6076)</name>
    <dbReference type="NCBI Taxonomy" id="234267"/>
    <lineage>
        <taxon>Bacteria</taxon>
        <taxon>Pseudomonadati</taxon>
        <taxon>Acidobacteriota</taxon>
        <taxon>Terriglobia</taxon>
        <taxon>Bryobacterales</taxon>
        <taxon>Solibacteraceae</taxon>
        <taxon>Candidatus Solibacter</taxon>
    </lineage>
</organism>
<protein>
    <recommendedName>
        <fullName evidence="7">Cytochrome c domain-containing protein</fullName>
    </recommendedName>
</protein>
<dbReference type="SUPFAM" id="SSF46626">
    <property type="entry name" value="Cytochrome c"/>
    <property type="match status" value="1"/>
</dbReference>
<dbReference type="EMBL" id="CP000473">
    <property type="protein sequence ID" value="ABJ81972.1"/>
    <property type="molecule type" value="Genomic_DNA"/>
</dbReference>
<dbReference type="PANTHER" id="PTHR35889:SF3">
    <property type="entry name" value="F-BOX DOMAIN-CONTAINING PROTEIN"/>
    <property type="match status" value="1"/>
</dbReference>
<dbReference type="GO" id="GO:0009055">
    <property type="term" value="F:electron transfer activity"/>
    <property type="evidence" value="ECO:0007669"/>
    <property type="project" value="InterPro"/>
</dbReference>